<accession>A0A8S5VMX5</accession>
<reference evidence="2" key="1">
    <citation type="journal article" date="2021" name="Proc. Natl. Acad. Sci. U.S.A.">
        <title>A Catalog of Tens of Thousands of Viruses from Human Metagenomes Reveals Hidden Associations with Chronic Diseases.</title>
        <authorList>
            <person name="Tisza M.J."/>
            <person name="Buck C.B."/>
        </authorList>
    </citation>
    <scope>NUCLEOTIDE SEQUENCE</scope>
    <source>
        <strain evidence="2">Ctnaj7</strain>
    </source>
</reference>
<keyword evidence="1" id="KW-1133">Transmembrane helix</keyword>
<protein>
    <submittedName>
        <fullName evidence="2">Uncharacterized protein</fullName>
    </submittedName>
</protein>
<proteinExistence type="predicted"/>
<evidence type="ECO:0000256" key="1">
    <source>
        <dbReference type="SAM" id="Phobius"/>
    </source>
</evidence>
<keyword evidence="1" id="KW-0812">Transmembrane</keyword>
<name>A0A8S5VMX5_9CAUD</name>
<feature type="transmembrane region" description="Helical" evidence="1">
    <location>
        <begin position="57"/>
        <end position="75"/>
    </location>
</feature>
<organism evidence="2">
    <name type="scientific">Ackermannviridae sp</name>
    <dbReference type="NCBI Taxonomy" id="2831612"/>
    <lineage>
        <taxon>Viruses</taxon>
        <taxon>Duplodnaviria</taxon>
        <taxon>Heunggongvirae</taxon>
        <taxon>Uroviricota</taxon>
        <taxon>Caudoviricetes</taxon>
        <taxon>Pantevenvirales</taxon>
        <taxon>Ackermannviridae</taxon>
    </lineage>
</organism>
<keyword evidence="1" id="KW-0472">Membrane</keyword>
<evidence type="ECO:0000313" key="2">
    <source>
        <dbReference type="EMBL" id="DAG92356.1"/>
    </source>
</evidence>
<sequence>MDKTIIGMDFQTQKVYLERRENLFGILLRNILFRKRKEYKLRILRILSIFRLKPKNYYLTLSLTLSLSLILSLVYTHTRDILSLISRTDKILLSRF</sequence>
<dbReference type="EMBL" id="BK035305">
    <property type="protein sequence ID" value="DAG92356.1"/>
    <property type="molecule type" value="Genomic_DNA"/>
</dbReference>